<dbReference type="GeneID" id="303173716"/>
<dbReference type="Pfam" id="PF13625">
    <property type="entry name" value="Helicase_C_3"/>
    <property type="match status" value="1"/>
</dbReference>
<proteinExistence type="predicted"/>
<name>A0A1R4GCJ2_9MICO</name>
<sequence length="538" mass="58117">MRTAAIIEAWLQELSDSDLDAVLRDWQVPQDTATLAAAAKWMNEPAALDRMLSRTTATDLAALRSGDGTPALAARGLHPDDALRARIPASLELHAPDASEQREDTSPAVDAAAMSVMRLSGAVSSMADQPVRLSGRGIPLAAELRFRSSELGIEIAEWERLLAAALHYRFIAPLDRELCASDTGVAWLDLAPQQRWEALRELFLAELSLSECAFLDQGTPSVEQTLPLADAATLEQFCALLERATLLGLALDGRITAVSPEQIAQHIPAPIDYVYLQLDQTLVAPGPLSHSAARDIAEMAVSEARGMASTWRLTPASLHSAMARGRTAEELLERLHRLSQTGVPQPVEYLLRDAERRFGAVQVTEGETATVRTDGDTAKRLLVDRALTAIELRVPTGRAIEEGVLHSASSSDVVLDKLVEERYPALLVDAEGAPVVSERRIATVSGRAPLSNLTERLRGLGVEVSSMQPDWLQAQLIAAVKGKMPVRVTVASGTQVQHATLVPLSVSNGRLRGRDLERDLERTLPLRAIVEVAGLQNA</sequence>
<accession>A0A1R4GCJ2</accession>
<dbReference type="Proteomes" id="UP000195787">
    <property type="component" value="Unassembled WGS sequence"/>
</dbReference>
<feature type="domain" description="Helicase XPB/Ssl2 N-terminal" evidence="1">
    <location>
        <begin position="275"/>
        <end position="393"/>
    </location>
</feature>
<evidence type="ECO:0000259" key="1">
    <source>
        <dbReference type="Pfam" id="PF13625"/>
    </source>
</evidence>
<organism evidence="2 3">
    <name type="scientific">Agrococcus casei LMG 22410</name>
    <dbReference type="NCBI Taxonomy" id="1255656"/>
    <lineage>
        <taxon>Bacteria</taxon>
        <taxon>Bacillati</taxon>
        <taxon>Actinomycetota</taxon>
        <taxon>Actinomycetes</taxon>
        <taxon>Micrococcales</taxon>
        <taxon>Microbacteriaceae</taxon>
        <taxon>Agrococcus</taxon>
    </lineage>
</organism>
<dbReference type="RefSeq" id="WP_086992579.1">
    <property type="nucleotide sequence ID" value="NZ_FUHU01000043.1"/>
</dbReference>
<dbReference type="EMBL" id="FUHU01000043">
    <property type="protein sequence ID" value="SJM65914.1"/>
    <property type="molecule type" value="Genomic_DNA"/>
</dbReference>
<dbReference type="InterPro" id="IPR032830">
    <property type="entry name" value="XPB/Ssl2_N"/>
</dbReference>
<reference evidence="2 3" key="1">
    <citation type="submission" date="2017-02" db="EMBL/GenBank/DDBJ databases">
        <authorList>
            <person name="Peterson S.W."/>
        </authorList>
    </citation>
    <scope>NUCLEOTIDE SEQUENCE [LARGE SCALE GENOMIC DNA]</scope>
    <source>
        <strain evidence="2 3">LMG 22410</strain>
    </source>
</reference>
<dbReference type="AlphaFoldDB" id="A0A1R4GCJ2"/>
<keyword evidence="3" id="KW-1185">Reference proteome</keyword>
<dbReference type="OrthoDB" id="3415124at2"/>
<evidence type="ECO:0000313" key="2">
    <source>
        <dbReference type="EMBL" id="SJM65914.1"/>
    </source>
</evidence>
<protein>
    <submittedName>
        <fullName evidence="2">Probable DNA-binding protein</fullName>
    </submittedName>
</protein>
<gene>
    <name evidence="2" type="ORF">CZ674_10890</name>
</gene>
<evidence type="ECO:0000313" key="3">
    <source>
        <dbReference type="Proteomes" id="UP000195787"/>
    </source>
</evidence>
<keyword evidence="2" id="KW-0238">DNA-binding</keyword>
<dbReference type="GO" id="GO:0003677">
    <property type="term" value="F:DNA binding"/>
    <property type="evidence" value="ECO:0007669"/>
    <property type="project" value="UniProtKB-KW"/>
</dbReference>